<proteinExistence type="inferred from homology"/>
<dbReference type="EMBL" id="KU144995">
    <property type="protein sequence ID" value="AMK59585.1"/>
    <property type="molecule type" value="Genomic_DNA"/>
</dbReference>
<keyword evidence="4" id="KW-0808">Transferase</keyword>
<dbReference type="Pfam" id="PF05036">
    <property type="entry name" value="SPOR"/>
    <property type="match status" value="1"/>
</dbReference>
<dbReference type="PROSITE" id="PS51724">
    <property type="entry name" value="SPOR"/>
    <property type="match status" value="1"/>
</dbReference>
<dbReference type="GO" id="GO:0008360">
    <property type="term" value="P:regulation of cell shape"/>
    <property type="evidence" value="ECO:0007669"/>
    <property type="project" value="UniProtKB-UniRule"/>
</dbReference>
<name>A0A140DZX3_9BACT</name>
<evidence type="ECO:0000256" key="4">
    <source>
        <dbReference type="ARBA" id="ARBA00022679"/>
    </source>
</evidence>
<dbReference type="PANTHER" id="PTHR30582:SF24">
    <property type="entry name" value="L,D-TRANSPEPTIDASE ERFK_SRFK-RELATED"/>
    <property type="match status" value="1"/>
</dbReference>
<dbReference type="InterPro" id="IPR036680">
    <property type="entry name" value="SPOR-like_sf"/>
</dbReference>
<reference evidence="12" key="1">
    <citation type="journal article" date="2016" name="Appl. Environ. Microbiol.">
        <title>Functional Metagenomics of a Biostimulated Petroleum-Contaminated Soil Reveals an Extraordinary Diversity of Extradiol Dioxygenases.</title>
        <authorList>
            <person name="Terron-Gonzalez L."/>
            <person name="Martin-Cabello G."/>
            <person name="Ferrer M."/>
            <person name="Santero E."/>
        </authorList>
    </citation>
    <scope>NUCLEOTIDE SEQUENCE</scope>
</reference>
<evidence type="ECO:0000256" key="9">
    <source>
        <dbReference type="PROSITE-ProRule" id="PRU01373"/>
    </source>
</evidence>
<dbReference type="Pfam" id="PF03734">
    <property type="entry name" value="YkuD"/>
    <property type="match status" value="1"/>
</dbReference>
<comment type="similarity">
    <text evidence="2">Belongs to the YkuD family.</text>
</comment>
<dbReference type="CDD" id="cd16913">
    <property type="entry name" value="YkuD_like"/>
    <property type="match status" value="1"/>
</dbReference>
<dbReference type="PROSITE" id="PS52029">
    <property type="entry name" value="LD_TPASE"/>
    <property type="match status" value="1"/>
</dbReference>
<dbReference type="SUPFAM" id="SSF110997">
    <property type="entry name" value="Sporulation related repeat"/>
    <property type="match status" value="1"/>
</dbReference>
<dbReference type="PANTHER" id="PTHR30582">
    <property type="entry name" value="L,D-TRANSPEPTIDASE"/>
    <property type="match status" value="1"/>
</dbReference>
<dbReference type="InterPro" id="IPR050979">
    <property type="entry name" value="LD-transpeptidase"/>
</dbReference>
<keyword evidence="8 9" id="KW-0961">Cell wall biogenesis/degradation</keyword>
<dbReference type="GO" id="GO:0018104">
    <property type="term" value="P:peptidoglycan-protein cross-linking"/>
    <property type="evidence" value="ECO:0007669"/>
    <property type="project" value="TreeGrafter"/>
</dbReference>
<dbReference type="AlphaFoldDB" id="A0A140DZX3"/>
<feature type="active site" description="Nucleophile" evidence="9">
    <location>
        <position position="259"/>
    </location>
</feature>
<keyword evidence="5" id="KW-0378">Hydrolase</keyword>
<accession>A0A140DZX3</accession>
<dbReference type="GO" id="GO:0071972">
    <property type="term" value="F:peptidoglycan L,D-transpeptidase activity"/>
    <property type="evidence" value="ECO:0007669"/>
    <property type="project" value="TreeGrafter"/>
</dbReference>
<evidence type="ECO:0000256" key="1">
    <source>
        <dbReference type="ARBA" id="ARBA00004752"/>
    </source>
</evidence>
<dbReference type="GO" id="GO:0016757">
    <property type="term" value="F:glycosyltransferase activity"/>
    <property type="evidence" value="ECO:0007669"/>
    <property type="project" value="UniProtKB-KW"/>
</dbReference>
<evidence type="ECO:0000259" key="10">
    <source>
        <dbReference type="PROSITE" id="PS51724"/>
    </source>
</evidence>
<feature type="active site" description="Proton donor/acceptor" evidence="9">
    <location>
        <position position="243"/>
    </location>
</feature>
<protein>
    <submittedName>
        <fullName evidence="12">ErfK/YbiS/YcfS/YnhG family protein</fullName>
    </submittedName>
</protein>
<dbReference type="InterPro" id="IPR038063">
    <property type="entry name" value="Transpep_catalytic_dom"/>
</dbReference>
<feature type="domain" description="SPOR" evidence="10">
    <location>
        <begin position="387"/>
        <end position="464"/>
    </location>
</feature>
<dbReference type="InterPro" id="IPR005490">
    <property type="entry name" value="LD_TPept_cat_dom"/>
</dbReference>
<dbReference type="InterPro" id="IPR007730">
    <property type="entry name" value="SPOR-like_dom"/>
</dbReference>
<keyword evidence="3" id="KW-0328">Glycosyltransferase</keyword>
<sequence>MSATLDEPPKNSVPGIFRPPSANLTSALRRRALGGLLVALTLAGCMKEPVIPLPPPAPKTEAKARPPSPGPQLAFELAAQQQVVGVTQVTRVQGDETLLDIARRFHLGYDEMEWANRDVDVWVPGDGREVVLPVAQILPDAPHQGLVANLAARRLFHFLPPNASGKQRVVSYPIGIGREEFPTPLGTTQVTRKRAYPDWRVPASVRLAHALRGDPLPAVVPGGPDNPIGTHVLDLGWPTYVIHSTNKPSGTGLRVTHGCLQLYPEDITRLYDQADVGTPVTVVDQPILAGWQGDQLLLEVHKPLEEHAMTANAAEAVATVAIRKALAARGRDERDVDWERVRTYVQSQPGYPLPVLRGAPERGAFLAMAPLYAPPPIQQAQRQSEPAPTAAAWYLHLGDYQGENNARKLVAQLRHLGPPVPATMRPFAGRHEVTAGPFPDRQDAERIAHRIEVELGLRGELKRPADAGA</sequence>
<evidence type="ECO:0000256" key="8">
    <source>
        <dbReference type="ARBA" id="ARBA00023316"/>
    </source>
</evidence>
<dbReference type="GO" id="GO:0005576">
    <property type="term" value="C:extracellular region"/>
    <property type="evidence" value="ECO:0007669"/>
    <property type="project" value="TreeGrafter"/>
</dbReference>
<evidence type="ECO:0000256" key="6">
    <source>
        <dbReference type="ARBA" id="ARBA00022960"/>
    </source>
</evidence>
<dbReference type="GO" id="GO:0042834">
    <property type="term" value="F:peptidoglycan binding"/>
    <property type="evidence" value="ECO:0007669"/>
    <property type="project" value="InterPro"/>
</dbReference>
<evidence type="ECO:0000256" key="5">
    <source>
        <dbReference type="ARBA" id="ARBA00022801"/>
    </source>
</evidence>
<dbReference type="Gene3D" id="3.30.70.1070">
    <property type="entry name" value="Sporulation related repeat"/>
    <property type="match status" value="1"/>
</dbReference>
<dbReference type="UniPathway" id="UPA00219"/>
<feature type="domain" description="L,D-TPase catalytic" evidence="11">
    <location>
        <begin position="144"/>
        <end position="283"/>
    </location>
</feature>
<evidence type="ECO:0000313" key="12">
    <source>
        <dbReference type="EMBL" id="AMK59585.1"/>
    </source>
</evidence>
<dbReference type="Gene3D" id="2.40.440.10">
    <property type="entry name" value="L,D-transpeptidase catalytic domain-like"/>
    <property type="match status" value="1"/>
</dbReference>
<keyword evidence="6 9" id="KW-0133">Cell shape</keyword>
<keyword evidence="7 9" id="KW-0573">Peptidoglycan synthesis</keyword>
<comment type="pathway">
    <text evidence="1 9">Cell wall biogenesis; peptidoglycan biosynthesis.</text>
</comment>
<evidence type="ECO:0000259" key="11">
    <source>
        <dbReference type="PROSITE" id="PS52029"/>
    </source>
</evidence>
<evidence type="ECO:0000256" key="7">
    <source>
        <dbReference type="ARBA" id="ARBA00022984"/>
    </source>
</evidence>
<evidence type="ECO:0000256" key="2">
    <source>
        <dbReference type="ARBA" id="ARBA00005992"/>
    </source>
</evidence>
<evidence type="ECO:0000256" key="3">
    <source>
        <dbReference type="ARBA" id="ARBA00022676"/>
    </source>
</evidence>
<organism evidence="12">
    <name type="scientific">uncultured bacterium UPO75</name>
    <dbReference type="NCBI Taxonomy" id="1776992"/>
    <lineage>
        <taxon>Bacteria</taxon>
        <taxon>environmental samples</taxon>
    </lineage>
</organism>
<dbReference type="GO" id="GO:0071555">
    <property type="term" value="P:cell wall organization"/>
    <property type="evidence" value="ECO:0007669"/>
    <property type="project" value="UniProtKB-UniRule"/>
</dbReference>
<dbReference type="SUPFAM" id="SSF141523">
    <property type="entry name" value="L,D-transpeptidase catalytic domain-like"/>
    <property type="match status" value="1"/>
</dbReference>